<organism evidence="5 6">
    <name type="scientific">Hibiscus trionum</name>
    <name type="common">Flower of an hour</name>
    <dbReference type="NCBI Taxonomy" id="183268"/>
    <lineage>
        <taxon>Eukaryota</taxon>
        <taxon>Viridiplantae</taxon>
        <taxon>Streptophyta</taxon>
        <taxon>Embryophyta</taxon>
        <taxon>Tracheophyta</taxon>
        <taxon>Spermatophyta</taxon>
        <taxon>Magnoliopsida</taxon>
        <taxon>eudicotyledons</taxon>
        <taxon>Gunneridae</taxon>
        <taxon>Pentapetalae</taxon>
        <taxon>rosids</taxon>
        <taxon>malvids</taxon>
        <taxon>Malvales</taxon>
        <taxon>Malvaceae</taxon>
        <taxon>Malvoideae</taxon>
        <taxon>Hibiscus</taxon>
    </lineage>
</organism>
<dbReference type="PANTHER" id="PTHR13271">
    <property type="entry name" value="UNCHARACTERIZED PUTATIVE METHYLTRANSFERASE"/>
    <property type="match status" value="1"/>
</dbReference>
<evidence type="ECO:0000256" key="2">
    <source>
        <dbReference type="ARBA" id="ARBA00022679"/>
    </source>
</evidence>
<evidence type="ECO:0000313" key="6">
    <source>
        <dbReference type="Proteomes" id="UP001165190"/>
    </source>
</evidence>
<evidence type="ECO:0000256" key="3">
    <source>
        <dbReference type="ARBA" id="ARBA00022691"/>
    </source>
</evidence>
<dbReference type="Gene3D" id="3.90.1420.10">
    <property type="entry name" value="Rubisco LSMT, substrate-binding domain"/>
    <property type="match status" value="1"/>
</dbReference>
<keyword evidence="1" id="KW-0489">Methyltransferase</keyword>
<reference evidence="5" key="1">
    <citation type="submission" date="2023-05" db="EMBL/GenBank/DDBJ databases">
        <title>Genome and transcriptome analyses reveal genes involved in the formation of fine ridges on petal epidermal cells in Hibiscus trionum.</title>
        <authorList>
            <person name="Koshimizu S."/>
            <person name="Masuda S."/>
            <person name="Ishii T."/>
            <person name="Shirasu K."/>
            <person name="Hoshino A."/>
            <person name="Arita M."/>
        </authorList>
    </citation>
    <scope>NUCLEOTIDE SEQUENCE</scope>
    <source>
        <strain evidence="5">Hamamatsu line</strain>
    </source>
</reference>
<dbReference type="InterPro" id="IPR015353">
    <property type="entry name" value="Rubisco_LSMT_subst-bd"/>
</dbReference>
<dbReference type="PROSITE" id="PS50280">
    <property type="entry name" value="SET"/>
    <property type="match status" value="1"/>
</dbReference>
<accession>A0A9W7MS91</accession>
<dbReference type="Pfam" id="PF09273">
    <property type="entry name" value="Rubis-subs-bind"/>
    <property type="match status" value="1"/>
</dbReference>
<proteinExistence type="predicted"/>
<dbReference type="GO" id="GO:0032259">
    <property type="term" value="P:methylation"/>
    <property type="evidence" value="ECO:0007669"/>
    <property type="project" value="UniProtKB-KW"/>
</dbReference>
<dbReference type="InterPro" id="IPR001214">
    <property type="entry name" value="SET_dom"/>
</dbReference>
<dbReference type="Pfam" id="PF00856">
    <property type="entry name" value="SET"/>
    <property type="match status" value="1"/>
</dbReference>
<name>A0A9W7MS91_HIBTR</name>
<dbReference type="GO" id="GO:0016279">
    <property type="term" value="F:protein-lysine N-methyltransferase activity"/>
    <property type="evidence" value="ECO:0007669"/>
    <property type="project" value="TreeGrafter"/>
</dbReference>
<dbReference type="GO" id="GO:0003676">
    <property type="term" value="F:nucleic acid binding"/>
    <property type="evidence" value="ECO:0007669"/>
    <property type="project" value="InterPro"/>
</dbReference>
<dbReference type="GO" id="GO:0004523">
    <property type="term" value="F:RNA-DNA hybrid ribonuclease activity"/>
    <property type="evidence" value="ECO:0007669"/>
    <property type="project" value="InterPro"/>
</dbReference>
<keyword evidence="2" id="KW-0808">Transferase</keyword>
<keyword evidence="3" id="KW-0949">S-adenosyl-L-methionine</keyword>
<evidence type="ECO:0000259" key="4">
    <source>
        <dbReference type="PROSITE" id="PS50280"/>
    </source>
</evidence>
<dbReference type="Proteomes" id="UP001165190">
    <property type="component" value="Unassembled WGS sequence"/>
</dbReference>
<dbReference type="OrthoDB" id="441812at2759"/>
<comment type="caution">
    <text evidence="5">The sequence shown here is derived from an EMBL/GenBank/DDBJ whole genome shotgun (WGS) entry which is preliminary data.</text>
</comment>
<dbReference type="PANTHER" id="PTHR13271:SF134">
    <property type="entry name" value="OS01G0976450 PROTEIN"/>
    <property type="match status" value="1"/>
</dbReference>
<dbReference type="Pfam" id="PF13966">
    <property type="entry name" value="zf-RVT"/>
    <property type="match status" value="1"/>
</dbReference>
<dbReference type="AlphaFoldDB" id="A0A9W7MS91"/>
<feature type="domain" description="SET" evidence="4">
    <location>
        <begin position="271"/>
        <end position="485"/>
    </location>
</feature>
<evidence type="ECO:0000256" key="1">
    <source>
        <dbReference type="ARBA" id="ARBA00022603"/>
    </source>
</evidence>
<dbReference type="InterPro" id="IPR026960">
    <property type="entry name" value="RVT-Znf"/>
</dbReference>
<dbReference type="SUPFAM" id="SSF82199">
    <property type="entry name" value="SET domain"/>
    <property type="match status" value="1"/>
</dbReference>
<dbReference type="InterPro" id="IPR036464">
    <property type="entry name" value="Rubisco_LSMT_subst-bd_sf"/>
</dbReference>
<dbReference type="EMBL" id="BSYR01000055">
    <property type="protein sequence ID" value="GMJ09520.1"/>
    <property type="molecule type" value="Genomic_DNA"/>
</dbReference>
<protein>
    <recommendedName>
        <fullName evidence="4">SET domain-containing protein</fullName>
    </recommendedName>
</protein>
<keyword evidence="6" id="KW-1185">Reference proteome</keyword>
<dbReference type="Gene3D" id="3.90.1410.10">
    <property type="entry name" value="set domain protein methyltransferase, domain 1"/>
    <property type="match status" value="1"/>
</dbReference>
<dbReference type="InterPro" id="IPR050600">
    <property type="entry name" value="SETD3_SETD6_MTase"/>
</dbReference>
<evidence type="ECO:0000313" key="5">
    <source>
        <dbReference type="EMBL" id="GMJ09520.1"/>
    </source>
</evidence>
<dbReference type="InterPro" id="IPR046341">
    <property type="entry name" value="SET_dom_sf"/>
</dbReference>
<gene>
    <name evidence="5" type="ORF">HRI_004621200</name>
</gene>
<dbReference type="SUPFAM" id="SSF81822">
    <property type="entry name" value="RuBisCo LSMT C-terminal, substrate-binding domain"/>
    <property type="match status" value="1"/>
</dbReference>
<sequence length="685" mass="77446">MHVWLTCWGRIPVKVELIKRGVKNLENNLCPLCNSVAETVSHLFIGCYGVWRIWAKYSKLVGVEMALPGDVRSLIEMWGTICEPKFKEWWLLVPFAVVWTVWITRNEISFCGKKIDWGQLEQTIRLRLIFWFKAKNGNCTLSSEALYMDPTLAWGRPTSNGRKRNDLIWSPPPSGFLKLNTDGALSKGVGGERGGIGGLLRDCSGETLFQFTECVGSDPPAWVELEALRHGIAMFYDSEFAARNRLIAEVDCQKVVDWCKGLADPPSMVQETRVIYNTNSYSDKLTHSTWSLFASENIQSGDCILKVPYSVQIASDNLLPKIKALLSDKIGTISKLAIILLVEQKMDQDSGWAPYICCLPRHGEIHSTIFWSDYELDMIRQSSVYQETLNQKAKIEKDFAAVVPVLQQFPDLESITFQDFMCAYFSVTSRAWESPKGLSLIPFTDFMNHDGVSKSILLFDDDKKLSEVIADRNYAPGEEVFISYGKLPNASLLLDFGFTLPCNIHDQVQIQLNIPYDGILHEKKLELLQHLTPKIKVAIDRNCSEDTFIIKEVRSPLGKGKGLPQALRAFARVLCCNSPQELIDLAMEAAQIDGRLARSPLKDSWKEFKAHQFLLSHITHSMQKYDAAIKSLALVNCPSMSNPFTIRRQMAHDLLTGELRVLRSASTWLNNYCVGLKSTINYPRH</sequence>